<proteinExistence type="predicted"/>
<dbReference type="AlphaFoldDB" id="A0A381U3I1"/>
<name>A0A381U3I1_9ZZZZ</name>
<evidence type="ECO:0000259" key="1">
    <source>
        <dbReference type="PROSITE" id="PS51677"/>
    </source>
</evidence>
<dbReference type="PROSITE" id="PS51677">
    <property type="entry name" value="NODB"/>
    <property type="match status" value="1"/>
</dbReference>
<dbReference type="InterPro" id="IPR002509">
    <property type="entry name" value="NODB_dom"/>
</dbReference>
<gene>
    <name evidence="2" type="ORF">METZ01_LOCUS75523</name>
</gene>
<dbReference type="Pfam" id="PF01522">
    <property type="entry name" value="Polysacc_deac_1"/>
    <property type="match status" value="1"/>
</dbReference>
<evidence type="ECO:0000313" key="2">
    <source>
        <dbReference type="EMBL" id="SVA22669.1"/>
    </source>
</evidence>
<organism evidence="2">
    <name type="scientific">marine metagenome</name>
    <dbReference type="NCBI Taxonomy" id="408172"/>
    <lineage>
        <taxon>unclassified sequences</taxon>
        <taxon>metagenomes</taxon>
        <taxon>ecological metagenomes</taxon>
    </lineage>
</organism>
<dbReference type="EMBL" id="UINC01005650">
    <property type="protein sequence ID" value="SVA22669.1"/>
    <property type="molecule type" value="Genomic_DNA"/>
</dbReference>
<dbReference type="PANTHER" id="PTHR43123">
    <property type="entry name" value="POLYSACCHARIDE DEACETYLASE-RELATED"/>
    <property type="match status" value="1"/>
</dbReference>
<protein>
    <recommendedName>
        <fullName evidence="1">NodB homology domain-containing protein</fullName>
    </recommendedName>
</protein>
<dbReference type="PANTHER" id="PTHR43123:SF4">
    <property type="entry name" value="POLYSACCHARIDE DEACETYLASE"/>
    <property type="match status" value="1"/>
</dbReference>
<feature type="domain" description="NodB homology" evidence="1">
    <location>
        <begin position="67"/>
        <end position="284"/>
    </location>
</feature>
<dbReference type="GO" id="GO:0016810">
    <property type="term" value="F:hydrolase activity, acting on carbon-nitrogen (but not peptide) bonds"/>
    <property type="evidence" value="ECO:0007669"/>
    <property type="project" value="InterPro"/>
</dbReference>
<dbReference type="SUPFAM" id="SSF88713">
    <property type="entry name" value="Glycoside hydrolase/deacetylase"/>
    <property type="match status" value="1"/>
</dbReference>
<sequence length="306" mass="34574">MDIQRDFVGYAESPPDIRWPGGARLAVNFVLNYEEGSEYSLEDGDGYSDATLTEVAQPRVPRGDRDLGAESMFEYGSRVGFWRIVRFFRDRGLPLTVFASALALERNPAAAQAVADSDWDVVCHGRRWIEHYLLDEAIEREEIARAFDSIHRLVGRPPEGWYCRYAPSPVTRKLLVEHGGFTYDSDAYNDELPYWVQVEDRPHLVVPYSLVTNDAKLVGGPLVTGRAFGEFLIDSFDELVSEAGLHPRMMSVGMHARILGHPGRIRGLHTFLAHIQDRDDVWICRRRDLAAHWRAVVPPGDGEIPA</sequence>
<dbReference type="InterPro" id="IPR011330">
    <property type="entry name" value="Glyco_hydro/deAcase_b/a-brl"/>
</dbReference>
<dbReference type="GO" id="GO:0005975">
    <property type="term" value="P:carbohydrate metabolic process"/>
    <property type="evidence" value="ECO:0007669"/>
    <property type="project" value="InterPro"/>
</dbReference>
<dbReference type="Gene3D" id="3.20.20.370">
    <property type="entry name" value="Glycoside hydrolase/deacetylase"/>
    <property type="match status" value="1"/>
</dbReference>
<accession>A0A381U3I1</accession>
<reference evidence="2" key="1">
    <citation type="submission" date="2018-05" db="EMBL/GenBank/DDBJ databases">
        <authorList>
            <person name="Lanie J.A."/>
            <person name="Ng W.-L."/>
            <person name="Kazmierczak K.M."/>
            <person name="Andrzejewski T.M."/>
            <person name="Davidsen T.M."/>
            <person name="Wayne K.J."/>
            <person name="Tettelin H."/>
            <person name="Glass J.I."/>
            <person name="Rusch D."/>
            <person name="Podicherti R."/>
            <person name="Tsui H.-C.T."/>
            <person name="Winkler M.E."/>
        </authorList>
    </citation>
    <scope>NUCLEOTIDE SEQUENCE</scope>
</reference>